<evidence type="ECO:0000313" key="2">
    <source>
        <dbReference type="Proteomes" id="UP000800200"/>
    </source>
</evidence>
<keyword evidence="2" id="KW-1185">Reference proteome</keyword>
<reference evidence="1" key="1">
    <citation type="journal article" date="2020" name="Stud. Mycol.">
        <title>101 Dothideomycetes genomes: a test case for predicting lifestyles and emergence of pathogens.</title>
        <authorList>
            <person name="Haridas S."/>
            <person name="Albert R."/>
            <person name="Binder M."/>
            <person name="Bloem J."/>
            <person name="Labutti K."/>
            <person name="Salamov A."/>
            <person name="Andreopoulos B."/>
            <person name="Baker S."/>
            <person name="Barry K."/>
            <person name="Bills G."/>
            <person name="Bluhm B."/>
            <person name="Cannon C."/>
            <person name="Castanera R."/>
            <person name="Culley D."/>
            <person name="Daum C."/>
            <person name="Ezra D."/>
            <person name="Gonzalez J."/>
            <person name="Henrissat B."/>
            <person name="Kuo A."/>
            <person name="Liang C."/>
            <person name="Lipzen A."/>
            <person name="Lutzoni F."/>
            <person name="Magnuson J."/>
            <person name="Mondo S."/>
            <person name="Nolan M."/>
            <person name="Ohm R."/>
            <person name="Pangilinan J."/>
            <person name="Park H.-J."/>
            <person name="Ramirez L."/>
            <person name="Alfaro M."/>
            <person name="Sun H."/>
            <person name="Tritt A."/>
            <person name="Yoshinaga Y."/>
            <person name="Zwiers L.-H."/>
            <person name="Turgeon B."/>
            <person name="Goodwin S."/>
            <person name="Spatafora J."/>
            <person name="Crous P."/>
            <person name="Grigoriev I."/>
        </authorList>
    </citation>
    <scope>NUCLEOTIDE SEQUENCE</scope>
    <source>
        <strain evidence="1">CBS 207.26</strain>
    </source>
</reference>
<dbReference type="EMBL" id="ML994669">
    <property type="protein sequence ID" value="KAF2179196.1"/>
    <property type="molecule type" value="Genomic_DNA"/>
</dbReference>
<accession>A0A6A6DNI5</accession>
<proteinExistence type="predicted"/>
<organism evidence="1 2">
    <name type="scientific">Zopfia rhizophila CBS 207.26</name>
    <dbReference type="NCBI Taxonomy" id="1314779"/>
    <lineage>
        <taxon>Eukaryota</taxon>
        <taxon>Fungi</taxon>
        <taxon>Dikarya</taxon>
        <taxon>Ascomycota</taxon>
        <taxon>Pezizomycotina</taxon>
        <taxon>Dothideomycetes</taxon>
        <taxon>Dothideomycetes incertae sedis</taxon>
        <taxon>Zopfiaceae</taxon>
        <taxon>Zopfia</taxon>
    </lineage>
</organism>
<dbReference type="AlphaFoldDB" id="A0A6A6DNI5"/>
<feature type="non-terminal residue" evidence="1">
    <location>
        <position position="126"/>
    </location>
</feature>
<name>A0A6A6DNI5_9PEZI</name>
<gene>
    <name evidence="1" type="ORF">K469DRAFT_717468</name>
</gene>
<protein>
    <submittedName>
        <fullName evidence="1">Uncharacterized protein</fullName>
    </submittedName>
</protein>
<evidence type="ECO:0000313" key="1">
    <source>
        <dbReference type="EMBL" id="KAF2179196.1"/>
    </source>
</evidence>
<dbReference type="OrthoDB" id="3944494at2759"/>
<sequence>MNGLRWFLRDQVDEAQAQLHDLLLLPEGDLETRGLEVPSLRLTDLKDDPTVTTAGWSFLQDPRNACILNGRTRWLLNRIRVSKRLKRRFFVDVDRLEWDRRRVSTYIGLAYVFLRRLLLLVHITGG</sequence>
<dbReference type="Proteomes" id="UP000800200">
    <property type="component" value="Unassembled WGS sequence"/>
</dbReference>